<dbReference type="HOGENOM" id="CLU_023801_0_0_1"/>
<keyword evidence="2" id="KW-1185">Reference proteome</keyword>
<dbReference type="EMBL" id="AMGX01000018">
    <property type="protein sequence ID" value="EXJ66805.1"/>
    <property type="molecule type" value="Genomic_DNA"/>
</dbReference>
<comment type="caution">
    <text evidence="1">The sequence shown here is derived from an EMBL/GenBank/DDBJ whole genome shotgun (WGS) entry which is preliminary data.</text>
</comment>
<organism evidence="1 2">
    <name type="scientific">Cladophialophora psammophila CBS 110553</name>
    <dbReference type="NCBI Taxonomy" id="1182543"/>
    <lineage>
        <taxon>Eukaryota</taxon>
        <taxon>Fungi</taxon>
        <taxon>Dikarya</taxon>
        <taxon>Ascomycota</taxon>
        <taxon>Pezizomycotina</taxon>
        <taxon>Eurotiomycetes</taxon>
        <taxon>Chaetothyriomycetidae</taxon>
        <taxon>Chaetothyriales</taxon>
        <taxon>Herpotrichiellaceae</taxon>
        <taxon>Cladophialophora</taxon>
    </lineage>
</organism>
<evidence type="ECO:0000313" key="1">
    <source>
        <dbReference type="EMBL" id="EXJ66805.1"/>
    </source>
</evidence>
<dbReference type="RefSeq" id="XP_007748768.1">
    <property type="nucleotide sequence ID" value="XM_007750578.1"/>
</dbReference>
<dbReference type="STRING" id="1182543.W9WP83"/>
<reference evidence="1 2" key="1">
    <citation type="submission" date="2013-03" db="EMBL/GenBank/DDBJ databases">
        <title>The Genome Sequence of Cladophialophora psammophila CBS 110553.</title>
        <authorList>
            <consortium name="The Broad Institute Genomics Platform"/>
            <person name="Cuomo C."/>
            <person name="de Hoog S."/>
            <person name="Gorbushina A."/>
            <person name="Walker B."/>
            <person name="Young S.K."/>
            <person name="Zeng Q."/>
            <person name="Gargeya S."/>
            <person name="Fitzgerald M."/>
            <person name="Haas B."/>
            <person name="Abouelleil A."/>
            <person name="Allen A.W."/>
            <person name="Alvarado L."/>
            <person name="Arachchi H.M."/>
            <person name="Berlin A.M."/>
            <person name="Chapman S.B."/>
            <person name="Gainer-Dewar J."/>
            <person name="Goldberg J."/>
            <person name="Griggs A."/>
            <person name="Gujja S."/>
            <person name="Hansen M."/>
            <person name="Howarth C."/>
            <person name="Imamovic A."/>
            <person name="Ireland A."/>
            <person name="Larimer J."/>
            <person name="McCowan C."/>
            <person name="Murphy C."/>
            <person name="Pearson M."/>
            <person name="Poon T.W."/>
            <person name="Priest M."/>
            <person name="Roberts A."/>
            <person name="Saif S."/>
            <person name="Shea T."/>
            <person name="Sisk P."/>
            <person name="Sykes S."/>
            <person name="Wortman J."/>
            <person name="Nusbaum C."/>
            <person name="Birren B."/>
        </authorList>
    </citation>
    <scope>NUCLEOTIDE SEQUENCE [LARGE SCALE GENOMIC DNA]</scope>
    <source>
        <strain evidence="1 2">CBS 110553</strain>
    </source>
</reference>
<protein>
    <recommendedName>
        <fullName evidence="3">Transcription factor domain-containing protein</fullName>
    </recommendedName>
</protein>
<name>W9WP83_9EURO</name>
<gene>
    <name evidence="1" type="ORF">A1O5_10000</name>
</gene>
<sequence length="501" mass="56049">MYAVYSYSVRWILINDKQYPDTEARSQFASMKNNLACGLYHQARKDMYAIMSLPSYRSVLALYLFAIIPSSIHAQGDSFNDLCLEASLSHQVYLQTRAQMPSSSGDSIASLLDRGAFSSTNITLIQEDSPLDTEKQEFQSMSRLAFWFGVISDTTRALTRCRPSIMLPGNTGESKVWSTVRQRTQLFEPQFESLRAQPTPFTDDQVVAVLQHAFPLKTLVWAAITRVQDALVHQLSGISLAEAVDNARKESNLFEQTFGQLFIGVSERQDRRDHVISPLTEAPALLNIHFQVGNLILVDALPSTFVFIDQNTTPYDLRLCACRSIIIALNLALQTRYLGTDNVVRPNILLLDPYPDLMANAIIRTGSSIFILYNMQKLTTESALTMFAVVISALEVLAEISYTASAAIPLLKQRFEGSGIDRNAIFNNDVLHQAAASVSAAVDKDLFDADVLQQLEQQATDHAWIDRVVQQSEESPAPLQLSEEMEPIDLELFSRDWTFDV</sequence>
<accession>W9WP83</accession>
<proteinExistence type="predicted"/>
<dbReference type="Proteomes" id="UP000019471">
    <property type="component" value="Unassembled WGS sequence"/>
</dbReference>
<dbReference type="GeneID" id="19194695"/>
<evidence type="ECO:0000313" key="2">
    <source>
        <dbReference type="Proteomes" id="UP000019471"/>
    </source>
</evidence>
<evidence type="ECO:0008006" key="3">
    <source>
        <dbReference type="Google" id="ProtNLM"/>
    </source>
</evidence>
<dbReference type="AlphaFoldDB" id="W9WP83"/>
<dbReference type="OrthoDB" id="5958943at2759"/>